<organism evidence="2 3">
    <name type="scientific">Prevotella illustrans</name>
    <dbReference type="NCBI Taxonomy" id="2800387"/>
    <lineage>
        <taxon>Bacteria</taxon>
        <taxon>Pseudomonadati</taxon>
        <taxon>Bacteroidota</taxon>
        <taxon>Bacteroidia</taxon>
        <taxon>Bacteroidales</taxon>
        <taxon>Prevotellaceae</taxon>
        <taxon>Prevotella</taxon>
    </lineage>
</organism>
<name>A0ABS3M445_9BACT</name>
<reference evidence="2 3" key="1">
    <citation type="submission" date="2021-01" db="EMBL/GenBank/DDBJ databases">
        <title>Prevotella A2931 sp. nov.</title>
        <authorList>
            <person name="Buhl M."/>
            <person name="Oberhettinger P."/>
        </authorList>
    </citation>
    <scope>NUCLEOTIDE SEQUENCE [LARGE SCALE GENOMIC DNA]</scope>
    <source>
        <strain evidence="2 3">A2931</strain>
    </source>
</reference>
<dbReference type="RefSeq" id="WP_107582189.1">
    <property type="nucleotide sequence ID" value="NZ_JAERMS010000007.1"/>
</dbReference>
<accession>A0ABS3M445</accession>
<comment type="caution">
    <text evidence="2">The sequence shown here is derived from an EMBL/GenBank/DDBJ whole genome shotgun (WGS) entry which is preliminary data.</text>
</comment>
<protein>
    <submittedName>
        <fullName evidence="2">Hemagglutinin</fullName>
    </submittedName>
</protein>
<evidence type="ECO:0000313" key="2">
    <source>
        <dbReference type="EMBL" id="MBO1362938.1"/>
    </source>
</evidence>
<gene>
    <name evidence="2" type="ORF">JHU38_03955</name>
</gene>
<keyword evidence="3" id="KW-1185">Reference proteome</keyword>
<feature type="region of interest" description="Disordered" evidence="1">
    <location>
        <begin position="309"/>
        <end position="336"/>
    </location>
</feature>
<dbReference type="EMBL" id="JAERMS010000007">
    <property type="protein sequence ID" value="MBO1362938.1"/>
    <property type="molecule type" value="Genomic_DNA"/>
</dbReference>
<evidence type="ECO:0000256" key="1">
    <source>
        <dbReference type="SAM" id="MobiDB-lite"/>
    </source>
</evidence>
<sequence>MKTKRIYLHALQNMEHFQFASHVIIMCEEANIAKIKPLLTALKAAVAEEDLALNRPRKEDGTRDLEMLDKARDQAYRSLQLLVEMHACSEDVTLRKAAQQVSNVMRCYPKLTAANYDKETGMVKNLVTDLRATAMTAAVAKLAAADYINRLATANDLFDARYQSRLKVAMPSGTFDVKALRAATDKALGAVLRRIEALDELEPSVPVSEFITHYNNLVHDRRMLLARRAGMAKLARKKRTAEYAELLKSGLPAIEQQLGLTAGTLAVSGKAVGRGLKRHYQLCVNGQTAPDGSLATIWVGINKDGSLYRYEPKPKTVGPKPKKPALTPETPAQTKS</sequence>
<dbReference type="Pfam" id="PF19775">
    <property type="entry name" value="DUF6261"/>
    <property type="match status" value="1"/>
</dbReference>
<dbReference type="InterPro" id="IPR046228">
    <property type="entry name" value="DUF6261"/>
</dbReference>
<dbReference type="Proteomes" id="UP000664265">
    <property type="component" value="Unassembled WGS sequence"/>
</dbReference>
<proteinExistence type="predicted"/>
<evidence type="ECO:0000313" key="3">
    <source>
        <dbReference type="Proteomes" id="UP000664265"/>
    </source>
</evidence>